<protein>
    <submittedName>
        <fullName evidence="1">DNA lyase</fullName>
    </submittedName>
</protein>
<dbReference type="EMBL" id="DTMM01000068">
    <property type="protein sequence ID" value="HFT92949.1"/>
    <property type="molecule type" value="Genomic_DNA"/>
</dbReference>
<organism evidence="1">
    <name type="scientific">Leptospirillum ferriphilum</name>
    <dbReference type="NCBI Taxonomy" id="178606"/>
    <lineage>
        <taxon>Bacteria</taxon>
        <taxon>Pseudomonadati</taxon>
        <taxon>Nitrospirota</taxon>
        <taxon>Nitrospiria</taxon>
        <taxon>Nitrospirales</taxon>
        <taxon>Nitrospiraceae</taxon>
        <taxon>Leptospirillum</taxon>
    </lineage>
</organism>
<dbReference type="GO" id="GO:0016829">
    <property type="term" value="F:lyase activity"/>
    <property type="evidence" value="ECO:0007669"/>
    <property type="project" value="UniProtKB-KW"/>
</dbReference>
<comment type="caution">
    <text evidence="1">The sequence shown here is derived from an EMBL/GenBank/DDBJ whole genome shotgun (WGS) entry which is preliminary data.</text>
</comment>
<name>A0A7C3QUE5_9BACT</name>
<gene>
    <name evidence="1" type="ORF">ENX03_03190</name>
</gene>
<dbReference type="InterPro" id="IPR004260">
    <property type="entry name" value="Pyr-dimer_DNA_glycosylase"/>
</dbReference>
<evidence type="ECO:0000313" key="1">
    <source>
        <dbReference type="EMBL" id="HFT92949.1"/>
    </source>
</evidence>
<dbReference type="Pfam" id="PF03013">
    <property type="entry name" value="Pyr_excise"/>
    <property type="match status" value="1"/>
</dbReference>
<keyword evidence="1" id="KW-0456">Lyase</keyword>
<proteinExistence type="predicted"/>
<dbReference type="AlphaFoldDB" id="A0A7C3QUE5"/>
<sequence length="151" mass="17441">MRIWTVHPRHLDSRGLVALWRETLLAQAVILGRTRGYRNHPQLLRFRAHPDPAGSLSRYLWVVADEGVRRGYLFDDQKIVAPPSPIRIDETEGQLLYEWALLLSKLHDRSPELYRESLGMSGPDPHPLFRVGPGPVQNWENVRKLPLPERS</sequence>
<reference evidence="1" key="1">
    <citation type="journal article" date="2020" name="mSystems">
        <title>Genome- and Community-Level Interaction Insights into Carbon Utilization and Element Cycling Functions of Hydrothermarchaeota in Hydrothermal Sediment.</title>
        <authorList>
            <person name="Zhou Z."/>
            <person name="Liu Y."/>
            <person name="Xu W."/>
            <person name="Pan J."/>
            <person name="Luo Z.H."/>
            <person name="Li M."/>
        </authorList>
    </citation>
    <scope>NUCLEOTIDE SEQUENCE [LARGE SCALE GENOMIC DNA]</scope>
    <source>
        <strain evidence="1">SpSt-902</strain>
    </source>
</reference>
<accession>A0A7C3QUE5</accession>